<proteinExistence type="predicted"/>
<name>E1YFB7_9BACT</name>
<dbReference type="InterPro" id="IPR009241">
    <property type="entry name" value="HigB-like"/>
</dbReference>
<dbReference type="Pfam" id="PF05973">
    <property type="entry name" value="Gp49"/>
    <property type="match status" value="1"/>
</dbReference>
<evidence type="ECO:0000313" key="1">
    <source>
        <dbReference type="EMBL" id="CBX29261.1"/>
    </source>
</evidence>
<dbReference type="AlphaFoldDB" id="E1YFB7"/>
<protein>
    <recommendedName>
        <fullName evidence="2">Toxin-antitoxin system, toxin component, RelE family</fullName>
    </recommendedName>
</protein>
<gene>
    <name evidence="1" type="ORF">N47_J02420</name>
</gene>
<dbReference type="EMBL" id="FR695872">
    <property type="protein sequence ID" value="CBX29261.1"/>
    <property type="molecule type" value="Genomic_DNA"/>
</dbReference>
<sequence>MYNIVFYTAERGDSPLDDFLNKLDKKSRAKVAAYLSLLEEQGPNLKRPYADIVRGKIRELRIHYRSNQFRILYFFQMFDQIVLVNAFSKKTQQLKEKDIDLAEKRMEDWMQRFPARGEI</sequence>
<dbReference type="Gene3D" id="3.30.2310.20">
    <property type="entry name" value="RelE-like"/>
    <property type="match status" value="1"/>
</dbReference>
<reference evidence="1" key="1">
    <citation type="journal article" date="2011" name="Environ. Microbiol.">
        <title>Genomic insights into the metabolic potential of the polycyclic aromatic hydrocarbon degrading sulfate-reducing Deltaproteobacterium N47.</title>
        <authorList>
            <person name="Bergmann F."/>
            <person name="Selesi D."/>
            <person name="Weinmaier T."/>
            <person name="Tischler P."/>
            <person name="Rattei T."/>
            <person name="Meckenstock R.U."/>
        </authorList>
    </citation>
    <scope>NUCLEOTIDE SEQUENCE</scope>
</reference>
<organism evidence="1">
    <name type="scientific">uncultured Desulfobacterium sp</name>
    <dbReference type="NCBI Taxonomy" id="201089"/>
    <lineage>
        <taxon>Bacteria</taxon>
        <taxon>Pseudomonadati</taxon>
        <taxon>Thermodesulfobacteriota</taxon>
        <taxon>Desulfobacteria</taxon>
        <taxon>Desulfobacterales</taxon>
        <taxon>Desulfobacteriaceae</taxon>
        <taxon>Desulfobacterium</taxon>
        <taxon>environmental samples</taxon>
    </lineage>
</organism>
<dbReference type="InterPro" id="IPR035093">
    <property type="entry name" value="RelE/ParE_toxin_dom_sf"/>
</dbReference>
<accession>E1YFB7</accession>
<evidence type="ECO:0008006" key="2">
    <source>
        <dbReference type="Google" id="ProtNLM"/>
    </source>
</evidence>